<reference evidence="9 10" key="1">
    <citation type="submission" date="2023-06" db="EMBL/GenBank/DDBJ databases">
        <title>Aquibacillus rhizosphaerae LR5S19.</title>
        <authorList>
            <person name="Sun J.-Q."/>
        </authorList>
    </citation>
    <scope>NUCLEOTIDE SEQUENCE [LARGE SCALE GENOMIC DNA]</scope>
    <source>
        <strain evidence="9 10">LR5S19</strain>
    </source>
</reference>
<evidence type="ECO:0000256" key="3">
    <source>
        <dbReference type="ARBA" id="ARBA00022475"/>
    </source>
</evidence>
<evidence type="ECO:0000259" key="8">
    <source>
        <dbReference type="Pfam" id="PF04239"/>
    </source>
</evidence>
<evidence type="ECO:0000256" key="5">
    <source>
        <dbReference type="ARBA" id="ARBA00022989"/>
    </source>
</evidence>
<accession>A0ABT7L2A8</accession>
<dbReference type="EMBL" id="JASTZU010000020">
    <property type="protein sequence ID" value="MDL4839957.1"/>
    <property type="molecule type" value="Genomic_DNA"/>
</dbReference>
<feature type="domain" description="YetF C-terminal" evidence="8">
    <location>
        <begin position="92"/>
        <end position="160"/>
    </location>
</feature>
<keyword evidence="5 7" id="KW-1133">Transmembrane helix</keyword>
<protein>
    <submittedName>
        <fullName evidence="9">DUF421 domain-containing protein</fullName>
    </submittedName>
</protein>
<dbReference type="InterPro" id="IPR007353">
    <property type="entry name" value="DUF421"/>
</dbReference>
<sequence length="175" mass="20317">MFETFLFDNWNDLLWIFLMSILIYPSLIVILRGFGKRTLTNVNMFDLIITIAYGNVLSSIIITHEISYTDGFTIMFIMTVLQVILSKLQMYSKTLKKLVKSKPVFLYYHGEFNEVAKNRHRLQRDDLLQVIRKKGIRSFADVTAITLEGDGTLAVMQKEDSIPDDVLEDVIWLDK</sequence>
<gene>
    <name evidence="9" type="ORF">QQS35_05740</name>
</gene>
<dbReference type="PANTHER" id="PTHR34582">
    <property type="entry name" value="UPF0702 TRANSMEMBRANE PROTEIN YCAP"/>
    <property type="match status" value="1"/>
</dbReference>
<dbReference type="RefSeq" id="WP_285930956.1">
    <property type="nucleotide sequence ID" value="NZ_JASTZU010000020.1"/>
</dbReference>
<dbReference type="Pfam" id="PF04239">
    <property type="entry name" value="DUF421"/>
    <property type="match status" value="1"/>
</dbReference>
<dbReference type="Proteomes" id="UP001235343">
    <property type="component" value="Unassembled WGS sequence"/>
</dbReference>
<dbReference type="Gene3D" id="3.30.240.20">
    <property type="entry name" value="bsu07140 like domains"/>
    <property type="match status" value="1"/>
</dbReference>
<comment type="subcellular location">
    <subcellularLocation>
        <location evidence="1">Cell membrane</location>
        <topology evidence="1">Multi-pass membrane protein</topology>
    </subcellularLocation>
</comment>
<feature type="transmembrane region" description="Helical" evidence="7">
    <location>
        <begin position="43"/>
        <end position="62"/>
    </location>
</feature>
<feature type="transmembrane region" description="Helical" evidence="7">
    <location>
        <begin position="13"/>
        <end position="31"/>
    </location>
</feature>
<keyword evidence="10" id="KW-1185">Reference proteome</keyword>
<evidence type="ECO:0000256" key="4">
    <source>
        <dbReference type="ARBA" id="ARBA00022692"/>
    </source>
</evidence>
<dbReference type="PANTHER" id="PTHR34582:SF6">
    <property type="entry name" value="UPF0702 TRANSMEMBRANE PROTEIN YCAP"/>
    <property type="match status" value="1"/>
</dbReference>
<keyword evidence="6 7" id="KW-0472">Membrane</keyword>
<name>A0ABT7L2A8_9BACI</name>
<dbReference type="InterPro" id="IPR023090">
    <property type="entry name" value="UPF0702_alpha/beta_dom_sf"/>
</dbReference>
<feature type="transmembrane region" description="Helical" evidence="7">
    <location>
        <begin position="68"/>
        <end position="88"/>
    </location>
</feature>
<evidence type="ECO:0000256" key="2">
    <source>
        <dbReference type="ARBA" id="ARBA00006448"/>
    </source>
</evidence>
<evidence type="ECO:0000256" key="7">
    <source>
        <dbReference type="SAM" id="Phobius"/>
    </source>
</evidence>
<evidence type="ECO:0000256" key="6">
    <source>
        <dbReference type="ARBA" id="ARBA00023136"/>
    </source>
</evidence>
<evidence type="ECO:0000313" key="9">
    <source>
        <dbReference type="EMBL" id="MDL4839957.1"/>
    </source>
</evidence>
<keyword evidence="3" id="KW-1003">Cell membrane</keyword>
<comment type="caution">
    <text evidence="9">The sequence shown here is derived from an EMBL/GenBank/DDBJ whole genome shotgun (WGS) entry which is preliminary data.</text>
</comment>
<proteinExistence type="inferred from homology"/>
<evidence type="ECO:0000313" key="10">
    <source>
        <dbReference type="Proteomes" id="UP001235343"/>
    </source>
</evidence>
<comment type="similarity">
    <text evidence="2">Belongs to the UPF0702 family.</text>
</comment>
<evidence type="ECO:0000256" key="1">
    <source>
        <dbReference type="ARBA" id="ARBA00004651"/>
    </source>
</evidence>
<organism evidence="9 10">
    <name type="scientific">Aquibacillus rhizosphaerae</name>
    <dbReference type="NCBI Taxonomy" id="3051431"/>
    <lineage>
        <taxon>Bacteria</taxon>
        <taxon>Bacillati</taxon>
        <taxon>Bacillota</taxon>
        <taxon>Bacilli</taxon>
        <taxon>Bacillales</taxon>
        <taxon>Bacillaceae</taxon>
        <taxon>Aquibacillus</taxon>
    </lineage>
</organism>
<keyword evidence="4 7" id="KW-0812">Transmembrane</keyword>